<evidence type="ECO:0000256" key="2">
    <source>
        <dbReference type="ARBA" id="ARBA00022705"/>
    </source>
</evidence>
<dbReference type="AlphaFoldDB" id="A0A1Y3U0T4"/>
<evidence type="ECO:0000313" key="4">
    <source>
        <dbReference type="Proteomes" id="UP000195868"/>
    </source>
</evidence>
<keyword evidence="2" id="KW-0235">DNA replication</keyword>
<comment type="caution">
    <text evidence="3">The sequence shown here is derived from an EMBL/GenBank/DDBJ whole genome shotgun (WGS) entry which is preliminary data.</text>
</comment>
<proteinExistence type="inferred from homology"/>
<protein>
    <submittedName>
        <fullName evidence="3">Protein rep</fullName>
    </submittedName>
</protein>
<dbReference type="GO" id="GO:0006260">
    <property type="term" value="P:DNA replication"/>
    <property type="evidence" value="ECO:0007669"/>
    <property type="project" value="UniProtKB-KW"/>
</dbReference>
<sequence length="315" mass="36906">MYTGKVLKDTSKYSGRVRPWREKKLDNLTYAQYLEVLQFKKANRVRDCGDVLQFSVNEDGMKLYQTWFCHSRLCPLCSWRRSLKNSYELQQILDVAHSKYPNAIYLFLTLTEENSELGELKLNLKNMNSSVRRLMQYKKVAKNMIGYVRSSEITVNRKNYTFHQHMHLLLLMKTSYFNSSDYLTKNDWVKMWRRARKLDYDPVVDIRKIRTKSKHGQSALVDSAKEVAKYQVKNSDYITTDEKSDLIVLNELEKGLQGSRQLSFGGVLKDIRHNLLLDKNEDDLINVGSSDDSAGIVKKVMYKWNSSVSDYVSWE</sequence>
<dbReference type="Pfam" id="PF01446">
    <property type="entry name" value="Rep_1"/>
    <property type="match status" value="1"/>
</dbReference>
<evidence type="ECO:0000256" key="1">
    <source>
        <dbReference type="ARBA" id="ARBA00008909"/>
    </source>
</evidence>
<comment type="similarity">
    <text evidence="1">Belongs to the Gram-positive plasmids replication protein type 1 family.</text>
</comment>
<evidence type="ECO:0000313" key="3">
    <source>
        <dbReference type="EMBL" id="OUN40808.1"/>
    </source>
</evidence>
<name>A0A1Y3U0T4_LIMRT</name>
<dbReference type="InterPro" id="IPR000989">
    <property type="entry name" value="Rep"/>
</dbReference>
<dbReference type="EMBL" id="NFHN01000081">
    <property type="protein sequence ID" value="OUN40808.1"/>
    <property type="molecule type" value="Genomic_DNA"/>
</dbReference>
<gene>
    <name evidence="3" type="ORF">B5G22_11555</name>
</gene>
<organism evidence="3 4">
    <name type="scientific">Limosilactobacillus reuteri</name>
    <name type="common">Lactobacillus reuteri</name>
    <dbReference type="NCBI Taxonomy" id="1598"/>
    <lineage>
        <taxon>Bacteria</taxon>
        <taxon>Bacillati</taxon>
        <taxon>Bacillota</taxon>
        <taxon>Bacilli</taxon>
        <taxon>Lactobacillales</taxon>
        <taxon>Lactobacillaceae</taxon>
        <taxon>Limosilactobacillus</taxon>
    </lineage>
</organism>
<dbReference type="GO" id="GO:0003677">
    <property type="term" value="F:DNA binding"/>
    <property type="evidence" value="ECO:0007669"/>
    <property type="project" value="InterPro"/>
</dbReference>
<dbReference type="Proteomes" id="UP000195868">
    <property type="component" value="Unassembled WGS sequence"/>
</dbReference>
<reference evidence="4" key="1">
    <citation type="submission" date="2017-04" db="EMBL/GenBank/DDBJ databases">
        <title>Function of individual gut microbiota members based on whole genome sequencing of pure cultures obtained from chicken caecum.</title>
        <authorList>
            <person name="Medvecky M."/>
            <person name="Cejkova D."/>
            <person name="Polansky O."/>
            <person name="Karasova D."/>
            <person name="Kubasova T."/>
            <person name="Cizek A."/>
            <person name="Rychlik I."/>
        </authorList>
    </citation>
    <scope>NUCLEOTIDE SEQUENCE [LARGE SCALE GENOMIC DNA]</scope>
    <source>
        <strain evidence="4">An71</strain>
    </source>
</reference>
<dbReference type="RefSeq" id="WP_087216291.1">
    <property type="nucleotide sequence ID" value="NZ_NFHN01000081.1"/>
</dbReference>
<accession>A0A1Y3U0T4</accession>